<evidence type="ECO:0000256" key="2">
    <source>
        <dbReference type="HAMAP-Rule" id="MF_00795"/>
    </source>
</evidence>
<evidence type="ECO:0000313" key="4">
    <source>
        <dbReference type="Proteomes" id="UP001528920"/>
    </source>
</evidence>
<organism evidence="3 4">
    <name type="scientific">Paralabilibaculum antarcticum</name>
    <dbReference type="NCBI Taxonomy" id="2912572"/>
    <lineage>
        <taxon>Bacteria</taxon>
        <taxon>Pseudomonadati</taxon>
        <taxon>Bacteroidota</taxon>
        <taxon>Bacteroidia</taxon>
        <taxon>Marinilabiliales</taxon>
        <taxon>Marinifilaceae</taxon>
        <taxon>Paralabilibaculum</taxon>
    </lineage>
</organism>
<comment type="caution">
    <text evidence="2">Once thought to be involved in copper homeostasis, experiments in E.coli have shown this is not the case.</text>
</comment>
<dbReference type="RefSeq" id="WP_275107751.1">
    <property type="nucleotide sequence ID" value="NZ_JAKJSC010000001.1"/>
</dbReference>
<dbReference type="Gene3D" id="3.20.20.380">
    <property type="entry name" value="Copper homeostasis (CutC) domain"/>
    <property type="match status" value="1"/>
</dbReference>
<comment type="similarity">
    <text evidence="1 2">Belongs to the CutC family.</text>
</comment>
<protein>
    <recommendedName>
        <fullName evidence="2">PF03932 family protein CutC</fullName>
    </recommendedName>
</protein>
<dbReference type="HAMAP" id="MF_00795">
    <property type="entry name" value="CutC"/>
    <property type="match status" value="1"/>
</dbReference>
<evidence type="ECO:0000256" key="1">
    <source>
        <dbReference type="ARBA" id="ARBA00007768"/>
    </source>
</evidence>
<evidence type="ECO:0000313" key="3">
    <source>
        <dbReference type="EMBL" id="MDE5416409.1"/>
    </source>
</evidence>
<dbReference type="PANTHER" id="PTHR12598:SF0">
    <property type="entry name" value="COPPER HOMEOSTASIS PROTEIN CUTC HOMOLOG"/>
    <property type="match status" value="1"/>
</dbReference>
<keyword evidence="2" id="KW-0963">Cytoplasm</keyword>
<proteinExistence type="inferred from homology"/>
<dbReference type="InterPro" id="IPR005627">
    <property type="entry name" value="CutC-like"/>
</dbReference>
<keyword evidence="4" id="KW-1185">Reference proteome</keyword>
<comment type="caution">
    <text evidence="3">The sequence shown here is derived from an EMBL/GenBank/DDBJ whole genome shotgun (WGS) entry which is preliminary data.</text>
</comment>
<dbReference type="SUPFAM" id="SSF110395">
    <property type="entry name" value="CutC-like"/>
    <property type="match status" value="1"/>
</dbReference>
<comment type="subcellular location">
    <subcellularLocation>
        <location evidence="2">Cytoplasm</location>
    </subcellularLocation>
</comment>
<name>A0ABT5VLV7_9BACT</name>
<dbReference type="PANTHER" id="PTHR12598">
    <property type="entry name" value="COPPER HOMEOSTASIS PROTEIN CUTC"/>
    <property type="match status" value="1"/>
</dbReference>
<gene>
    <name evidence="2" type="primary">cutC</name>
    <name evidence="3" type="ORF">L3049_00215</name>
</gene>
<dbReference type="InterPro" id="IPR036822">
    <property type="entry name" value="CutC-like_dom_sf"/>
</dbReference>
<sequence length="250" mass="27398">MKNSLLEICCYSVQSAINAELAGADRIELCAGVHEGGTTPSAACIQLVKELVKIPVFVIIRPRGADFCYSDVEFECMLKDIEFCKTLGVDGIVSGVLLPDGEIDSIRTKQLLNASGSMSFTFHRAFDMVKDHVKALDQLIELGVDRILTSGGEQTAVKGCETIKTLTEKAADRLIIMPGSGILESNIQQLKNITRAKEFHCSSKVLVKGKMEYKNPKIAMGGEESVPEFEYFEADCNKIRKIVSILKAED</sequence>
<dbReference type="Proteomes" id="UP001528920">
    <property type="component" value="Unassembled WGS sequence"/>
</dbReference>
<accession>A0ABT5VLV7</accession>
<dbReference type="EMBL" id="JAKJSC010000001">
    <property type="protein sequence ID" value="MDE5416409.1"/>
    <property type="molecule type" value="Genomic_DNA"/>
</dbReference>
<reference evidence="3 4" key="1">
    <citation type="submission" date="2022-01" db="EMBL/GenBank/DDBJ databases">
        <title>Labilibaculum sp. nov, a marine bacterium isolated from Antarctica.</title>
        <authorList>
            <person name="Dai W."/>
        </authorList>
    </citation>
    <scope>NUCLEOTIDE SEQUENCE [LARGE SCALE GENOMIC DNA]</scope>
    <source>
        <strain evidence="3 4">DW002</strain>
    </source>
</reference>
<dbReference type="Pfam" id="PF03932">
    <property type="entry name" value="CutC"/>
    <property type="match status" value="1"/>
</dbReference>